<keyword evidence="7" id="KW-1195">Viral transcription</keyword>
<dbReference type="InterPro" id="IPR029262">
    <property type="entry name" value="RPOL_N"/>
</dbReference>
<dbReference type="Gene3D" id="1.10.287.280">
    <property type="match status" value="1"/>
</dbReference>
<sequence>MKSEIRIADQEVSQEIRAFLLTIPETTLRSTTPPRLHMVSTKDTRMPEVCLEPPHMETIDATAHSKRATVDDQIALERQSLLRGYQRFLDRSETLRSQGQAGESVVGQEVQYLLVNEVAGHIATMIEEARSPKKAGRKASWFALVHDLDVHALAVETLSVGWSVASGSANLQSCLVSLGSAAEVQAEMRTLMDHLGEEKARKAVRAVVRTKPQLSARKKALAYKAAKVGHTAWSVEQRVQCGGMLWNALCLTGLFEAWTLGADATTKFVGLTPRGEQLALELTHSFAWSRPILVPTLVPPKPWSSLDRGAYYTRDLQRRVTLVRTRSKRHREAVKAAVRSGQMRGIQRVVDAIGATAFALRPEAVDLVRWAWSKGLQLKKFPTRTKVPVPALPWDLEYLCVRQKGKLLARHYKAVRYNRGVVSNAAAMRRDLETAEWLSGLPEFYLPHSLDFRGRVYPIPSYNHQRSDYVKGTFRFARGQRLGSEGLYWLKVHVANTGDFDKVSKRSFDDRVFWVHDNLDLVRRVAADPKTHTEWTKADKPFSFFHACLELHEALSLENPEDYVSHIPVDLDGSNSGVQHYAAALRADEGEHVNLVPLKKPADLYAVVAERVRAYAETVAAPKADLEVYKTALATLEAVKDRKDAAGIQAALVALEPMIARLWLDYGLTRSVVKRPTMTRGYGSETFGFRNQVIEDLMEPLDVEVMTGQRAEHPFGADTGRQAASWLAKRIWETLGEVLKKTSEGMAYLQEVARILASEGHGVSWTTKLGFPVVQRYEEPELKSVDLWLYDRTAEIPEVRDVEVTTRSVLRRYQVRVQTGSTGVLVKHRQANAIAPNLIHSQDATHLLASVRRALRYGIRDFLLVHDSFGTHAAKIGLFGRAIREAFVVLYRRHDPFREFHRSAQAVLEVSGVQLPEPPTPGSLRLQDVLAAQYAFA</sequence>
<comment type="catalytic activity">
    <reaction evidence="8">
        <text>RNA(n) + a ribonucleoside 5'-triphosphate = RNA(n+1) + diphosphate</text>
        <dbReference type="Rhea" id="RHEA:21248"/>
        <dbReference type="Rhea" id="RHEA-COMP:14527"/>
        <dbReference type="Rhea" id="RHEA-COMP:17342"/>
        <dbReference type="ChEBI" id="CHEBI:33019"/>
        <dbReference type="ChEBI" id="CHEBI:61557"/>
        <dbReference type="ChEBI" id="CHEBI:140395"/>
        <dbReference type="EC" id="2.7.7.6"/>
    </reaction>
</comment>
<dbReference type="GO" id="GO:0003899">
    <property type="term" value="F:DNA-directed RNA polymerase activity"/>
    <property type="evidence" value="ECO:0007669"/>
    <property type="project" value="UniProtKB-EC"/>
</dbReference>
<evidence type="ECO:0000259" key="9">
    <source>
        <dbReference type="SMART" id="SM01311"/>
    </source>
</evidence>
<dbReference type="GO" id="GO:0003677">
    <property type="term" value="F:DNA binding"/>
    <property type="evidence" value="ECO:0007669"/>
    <property type="project" value="InterPro"/>
</dbReference>
<dbReference type="EMBL" id="LR796353">
    <property type="protein sequence ID" value="CAB4139525.1"/>
    <property type="molecule type" value="Genomic_DNA"/>
</dbReference>
<dbReference type="Pfam" id="PF14700">
    <property type="entry name" value="RPOL_N"/>
    <property type="match status" value="1"/>
</dbReference>
<gene>
    <name evidence="10" type="ORF">UFOVP345_57</name>
</gene>
<name>A0A6J5LYC4_9CAUD</name>
<dbReference type="PANTHER" id="PTHR10102">
    <property type="entry name" value="DNA-DIRECTED RNA POLYMERASE, MITOCHONDRIAL"/>
    <property type="match status" value="1"/>
</dbReference>
<dbReference type="GO" id="GO:0006351">
    <property type="term" value="P:DNA-templated transcription"/>
    <property type="evidence" value="ECO:0007669"/>
    <property type="project" value="InterPro"/>
</dbReference>
<keyword evidence="4" id="KW-0808">Transferase</keyword>
<keyword evidence="6" id="KW-0804">Transcription</keyword>
<evidence type="ECO:0000256" key="5">
    <source>
        <dbReference type="ARBA" id="ARBA00022695"/>
    </source>
</evidence>
<dbReference type="InterPro" id="IPR046950">
    <property type="entry name" value="DNA-dir_Rpol_C_phage-type"/>
</dbReference>
<evidence type="ECO:0000256" key="3">
    <source>
        <dbReference type="ARBA" id="ARBA00022478"/>
    </source>
</evidence>
<reference evidence="10" key="1">
    <citation type="submission" date="2020-04" db="EMBL/GenBank/DDBJ databases">
        <authorList>
            <person name="Chiriac C."/>
            <person name="Salcher M."/>
            <person name="Ghai R."/>
            <person name="Kavagutti S V."/>
        </authorList>
    </citation>
    <scope>NUCLEOTIDE SEQUENCE</scope>
</reference>
<organism evidence="10">
    <name type="scientific">uncultured Caudovirales phage</name>
    <dbReference type="NCBI Taxonomy" id="2100421"/>
    <lineage>
        <taxon>Viruses</taxon>
        <taxon>Duplodnaviria</taxon>
        <taxon>Heunggongvirae</taxon>
        <taxon>Uroviricota</taxon>
        <taxon>Caudoviricetes</taxon>
        <taxon>Peduoviridae</taxon>
        <taxon>Maltschvirus</taxon>
        <taxon>Maltschvirus maltsch</taxon>
    </lineage>
</organism>
<evidence type="ECO:0000256" key="7">
    <source>
        <dbReference type="ARBA" id="ARBA00023314"/>
    </source>
</evidence>
<keyword evidence="5" id="KW-0548">Nucleotidyltransferase</keyword>
<dbReference type="Gene3D" id="1.10.1320.10">
    <property type="entry name" value="DNA-directed RNA polymerase, N-terminal domain"/>
    <property type="match status" value="1"/>
</dbReference>
<dbReference type="InterPro" id="IPR037159">
    <property type="entry name" value="RNA_POL_N_sf"/>
</dbReference>
<dbReference type="Gene3D" id="1.10.150.20">
    <property type="entry name" value="5' to 3' exonuclease, C-terminal subdomain"/>
    <property type="match status" value="1"/>
</dbReference>
<evidence type="ECO:0000256" key="4">
    <source>
        <dbReference type="ARBA" id="ARBA00022679"/>
    </source>
</evidence>
<dbReference type="PANTHER" id="PTHR10102:SF0">
    <property type="entry name" value="DNA-DIRECTED RNA POLYMERASE, MITOCHONDRIAL"/>
    <property type="match status" value="1"/>
</dbReference>
<evidence type="ECO:0000313" key="10">
    <source>
        <dbReference type="EMBL" id="CAB4139525.1"/>
    </source>
</evidence>
<evidence type="ECO:0000256" key="2">
    <source>
        <dbReference type="ARBA" id="ARBA00012418"/>
    </source>
</evidence>
<evidence type="ECO:0000256" key="8">
    <source>
        <dbReference type="ARBA" id="ARBA00048552"/>
    </source>
</evidence>
<accession>A0A6J5LYC4</accession>
<comment type="similarity">
    <text evidence="1">Belongs to the phage and mitochondrial RNA polymerase family.</text>
</comment>
<dbReference type="SUPFAM" id="SSF56672">
    <property type="entry name" value="DNA/RNA polymerases"/>
    <property type="match status" value="1"/>
</dbReference>
<protein>
    <recommendedName>
        <fullName evidence="2">DNA-directed RNA polymerase</fullName>
        <ecNumber evidence="2">2.7.7.6</ecNumber>
    </recommendedName>
</protein>
<feature type="domain" description="DNA-directed RNA polymerase N-terminal" evidence="9">
    <location>
        <begin position="71"/>
        <end position="355"/>
    </location>
</feature>
<dbReference type="InterPro" id="IPR002092">
    <property type="entry name" value="DNA-dir_Rpol_phage-type"/>
</dbReference>
<dbReference type="SMART" id="SM01311">
    <property type="entry name" value="RPOL_N"/>
    <property type="match status" value="1"/>
</dbReference>
<evidence type="ECO:0000256" key="6">
    <source>
        <dbReference type="ARBA" id="ARBA00023163"/>
    </source>
</evidence>
<dbReference type="InterPro" id="IPR043502">
    <property type="entry name" value="DNA/RNA_pol_sf"/>
</dbReference>
<dbReference type="Pfam" id="PF00940">
    <property type="entry name" value="RNA_pol"/>
    <property type="match status" value="1"/>
</dbReference>
<dbReference type="GO" id="GO:0000428">
    <property type="term" value="C:DNA-directed RNA polymerase complex"/>
    <property type="evidence" value="ECO:0007669"/>
    <property type="project" value="UniProtKB-KW"/>
</dbReference>
<dbReference type="GO" id="GO:0019083">
    <property type="term" value="P:viral transcription"/>
    <property type="evidence" value="ECO:0007669"/>
    <property type="project" value="UniProtKB-KW"/>
</dbReference>
<keyword evidence="3 10" id="KW-0240">DNA-directed RNA polymerase</keyword>
<proteinExistence type="inferred from homology"/>
<evidence type="ECO:0000256" key="1">
    <source>
        <dbReference type="ARBA" id="ARBA00009493"/>
    </source>
</evidence>
<dbReference type="EC" id="2.7.7.6" evidence="2"/>